<name>A0ABY0IE72_9BACT</name>
<evidence type="ECO:0000313" key="2">
    <source>
        <dbReference type="EMBL" id="RZF21253.1"/>
    </source>
</evidence>
<keyword evidence="1" id="KW-0812">Transmembrane</keyword>
<gene>
    <name evidence="2" type="ORF">DAY19_06105</name>
</gene>
<dbReference type="Proteomes" id="UP000443582">
    <property type="component" value="Unassembled WGS sequence"/>
</dbReference>
<keyword evidence="3" id="KW-1185">Reference proteome</keyword>
<evidence type="ECO:0000256" key="1">
    <source>
        <dbReference type="SAM" id="Phobius"/>
    </source>
</evidence>
<evidence type="ECO:0000313" key="3">
    <source>
        <dbReference type="Proteomes" id="UP000443582"/>
    </source>
</evidence>
<feature type="transmembrane region" description="Helical" evidence="1">
    <location>
        <begin position="212"/>
        <end position="229"/>
    </location>
</feature>
<dbReference type="RefSeq" id="WP_133296900.1">
    <property type="nucleotide sequence ID" value="NZ_QDKL01000002.1"/>
</dbReference>
<keyword evidence="1" id="KW-1133">Transmembrane helix</keyword>
<dbReference type="EMBL" id="QDKL01000002">
    <property type="protein sequence ID" value="RZF21253.1"/>
    <property type="molecule type" value="Genomic_DNA"/>
</dbReference>
<comment type="caution">
    <text evidence="2">The sequence shown here is derived from an EMBL/GenBank/DDBJ whole genome shotgun (WGS) entry which is preliminary data.</text>
</comment>
<feature type="transmembrane region" description="Helical" evidence="1">
    <location>
        <begin position="186"/>
        <end position="206"/>
    </location>
</feature>
<accession>A0ABY0IE72</accession>
<feature type="transmembrane region" description="Helical" evidence="1">
    <location>
        <begin position="236"/>
        <end position="255"/>
    </location>
</feature>
<sequence length="425" mass="49248">MLAISLVSFFNSIDKKGNFLQINNTRAYVLLAFMLNPYVLNAINNDVLSLIAALTLFLIFKGVFYYDVKRSSKGIFLIAIGLAVLLTSGGIGVSNFLSLFIFLPLLLHTLFKDKYTLGPLFLIAFPSMATLFGVFYLSWLANINIEELLFIHEHRFINYKSLLYWTIFIPIIIYRIKTIGLNARQLLIRNSAIIIPLLAQVILITLDRSYQNYSFLAIALILTALNMLSSKSNKKAILSASLYLTFSSWLIFSFAPKGEIDNFYNSILNDHPYKSSLDYDVQKWFINNKTKKAIALSNDVYRLSMLDSSNDILTPISKNFQKELVYSLIEYDTIIISKEYLDKQSLPNIDYIRDLPKEVTDNYYKVFNNSKWSIYQSSSMIRAYSKGENTLSREFNWIFVKELLYFMIIFDLVILLYIFYKRERN</sequence>
<keyword evidence="1" id="KW-0472">Membrane</keyword>
<proteinExistence type="predicted"/>
<feature type="transmembrane region" description="Helical" evidence="1">
    <location>
        <begin position="74"/>
        <end position="107"/>
    </location>
</feature>
<protein>
    <recommendedName>
        <fullName evidence="4">Glycosyltransferase RgtA/B/C/D-like domain-containing protein</fullName>
    </recommendedName>
</protein>
<feature type="transmembrane region" description="Helical" evidence="1">
    <location>
        <begin position="119"/>
        <end position="137"/>
    </location>
</feature>
<organism evidence="2 3">
    <name type="scientific">Halobacteriovorax vibrionivorans</name>
    <dbReference type="NCBI Taxonomy" id="2152716"/>
    <lineage>
        <taxon>Bacteria</taxon>
        <taxon>Pseudomonadati</taxon>
        <taxon>Bdellovibrionota</taxon>
        <taxon>Bacteriovoracia</taxon>
        <taxon>Bacteriovoracales</taxon>
        <taxon>Halobacteriovoraceae</taxon>
        <taxon>Halobacteriovorax</taxon>
    </lineage>
</organism>
<feature type="transmembrane region" description="Helical" evidence="1">
    <location>
        <begin position="157"/>
        <end position="174"/>
    </location>
</feature>
<evidence type="ECO:0008006" key="4">
    <source>
        <dbReference type="Google" id="ProtNLM"/>
    </source>
</evidence>
<feature type="transmembrane region" description="Helical" evidence="1">
    <location>
        <begin position="403"/>
        <end position="420"/>
    </location>
</feature>
<reference evidence="3" key="1">
    <citation type="journal article" date="2019" name="Int. J. Syst. Evol. Microbiol.">
        <title>Halobacteriovorax valvorus sp. nov., a novel prokaryotic predator isolated from coastal seawater of China.</title>
        <authorList>
            <person name="Chen M.-X."/>
        </authorList>
    </citation>
    <scope>NUCLEOTIDE SEQUENCE [LARGE SCALE GENOMIC DNA]</scope>
    <source>
        <strain evidence="3">BL9</strain>
    </source>
</reference>